<protein>
    <submittedName>
        <fullName evidence="2">Putative secreted protein</fullName>
    </submittedName>
</protein>
<name>A0A2M4B5P7_9DIPT</name>
<evidence type="ECO:0000313" key="2">
    <source>
        <dbReference type="EMBL" id="MBW48379.1"/>
    </source>
</evidence>
<sequence length="95" mass="10195">MAACGTHCVCVLYVLASIDHLAGALESEQGERARQQVEGVSKSNAHTRTRSAVSQSLRVWMCVLLAIFANPFCMCTEESGNTEHTVGAAEPKISK</sequence>
<reference evidence="2" key="1">
    <citation type="submission" date="2018-01" db="EMBL/GenBank/DDBJ databases">
        <title>An insight into the sialome of Amazonian anophelines.</title>
        <authorList>
            <person name="Ribeiro J.M."/>
            <person name="Scarpassa V."/>
            <person name="Calvo E."/>
        </authorList>
    </citation>
    <scope>NUCLEOTIDE SEQUENCE</scope>
    <source>
        <tissue evidence="2">Salivary glands</tissue>
    </source>
</reference>
<feature type="signal peptide" evidence="1">
    <location>
        <begin position="1"/>
        <end position="24"/>
    </location>
</feature>
<feature type="chain" id="PRO_5014656361" evidence="1">
    <location>
        <begin position="25"/>
        <end position="95"/>
    </location>
</feature>
<proteinExistence type="predicted"/>
<evidence type="ECO:0000256" key="1">
    <source>
        <dbReference type="SAM" id="SignalP"/>
    </source>
</evidence>
<organism evidence="2">
    <name type="scientific">Anopheles triannulatus</name>
    <dbReference type="NCBI Taxonomy" id="58253"/>
    <lineage>
        <taxon>Eukaryota</taxon>
        <taxon>Metazoa</taxon>
        <taxon>Ecdysozoa</taxon>
        <taxon>Arthropoda</taxon>
        <taxon>Hexapoda</taxon>
        <taxon>Insecta</taxon>
        <taxon>Pterygota</taxon>
        <taxon>Neoptera</taxon>
        <taxon>Endopterygota</taxon>
        <taxon>Diptera</taxon>
        <taxon>Nematocera</taxon>
        <taxon>Culicoidea</taxon>
        <taxon>Culicidae</taxon>
        <taxon>Anophelinae</taxon>
        <taxon>Anopheles</taxon>
    </lineage>
</organism>
<dbReference type="AlphaFoldDB" id="A0A2M4B5P7"/>
<accession>A0A2M4B5P7</accession>
<keyword evidence="1" id="KW-0732">Signal</keyword>
<dbReference type="EMBL" id="GGFK01015058">
    <property type="protein sequence ID" value="MBW48379.1"/>
    <property type="molecule type" value="Transcribed_RNA"/>
</dbReference>